<keyword evidence="3" id="KW-1185">Reference proteome</keyword>
<dbReference type="Proteomes" id="UP000838878">
    <property type="component" value="Chromosome 5"/>
</dbReference>
<feature type="compositionally biased region" description="Polar residues" evidence="1">
    <location>
        <begin position="70"/>
        <end position="84"/>
    </location>
</feature>
<name>A0A8J9YFQ0_9NEOP</name>
<sequence>MDGMSNNDPRNGYILENNVLKRIVQDPAFGQRHCTVVSEGVQEKLHMINFVGHLKPGDQMTVSAEEDDSPASTNEAIASTSRSNIVEQRTQEYQAQKENISLFQMNFENSPIKVIHAAGAERAPPVRNGRIGATSFI</sequence>
<organism evidence="2 3">
    <name type="scientific">Brenthis ino</name>
    <name type="common">lesser marbled fritillary</name>
    <dbReference type="NCBI Taxonomy" id="405034"/>
    <lineage>
        <taxon>Eukaryota</taxon>
        <taxon>Metazoa</taxon>
        <taxon>Ecdysozoa</taxon>
        <taxon>Arthropoda</taxon>
        <taxon>Hexapoda</taxon>
        <taxon>Insecta</taxon>
        <taxon>Pterygota</taxon>
        <taxon>Neoptera</taxon>
        <taxon>Endopterygota</taxon>
        <taxon>Lepidoptera</taxon>
        <taxon>Glossata</taxon>
        <taxon>Ditrysia</taxon>
        <taxon>Papilionoidea</taxon>
        <taxon>Nymphalidae</taxon>
        <taxon>Heliconiinae</taxon>
        <taxon>Argynnini</taxon>
        <taxon>Brenthis</taxon>
    </lineage>
</organism>
<dbReference type="OrthoDB" id="7302968at2759"/>
<evidence type="ECO:0000313" key="2">
    <source>
        <dbReference type="EMBL" id="CAH0724905.1"/>
    </source>
</evidence>
<feature type="region of interest" description="Disordered" evidence="1">
    <location>
        <begin position="61"/>
        <end position="84"/>
    </location>
</feature>
<accession>A0A8J9YFQ0</accession>
<protein>
    <submittedName>
        <fullName evidence="2">Uncharacterized protein</fullName>
    </submittedName>
</protein>
<gene>
    <name evidence="2" type="ORF">BINO364_LOCUS10549</name>
</gene>
<reference evidence="2" key="1">
    <citation type="submission" date="2021-12" db="EMBL/GenBank/DDBJ databases">
        <authorList>
            <person name="Martin H S."/>
        </authorList>
    </citation>
    <scope>NUCLEOTIDE SEQUENCE</scope>
</reference>
<dbReference type="AlphaFoldDB" id="A0A8J9YFQ0"/>
<dbReference type="EMBL" id="OV170225">
    <property type="protein sequence ID" value="CAH0724905.1"/>
    <property type="molecule type" value="Genomic_DNA"/>
</dbReference>
<evidence type="ECO:0000256" key="1">
    <source>
        <dbReference type="SAM" id="MobiDB-lite"/>
    </source>
</evidence>
<proteinExistence type="predicted"/>
<evidence type="ECO:0000313" key="3">
    <source>
        <dbReference type="Proteomes" id="UP000838878"/>
    </source>
</evidence>
<feature type="non-terminal residue" evidence="2">
    <location>
        <position position="137"/>
    </location>
</feature>